<proteinExistence type="predicted"/>
<dbReference type="SUPFAM" id="SSF48452">
    <property type="entry name" value="TPR-like"/>
    <property type="match status" value="1"/>
</dbReference>
<dbReference type="SUPFAM" id="SSF54928">
    <property type="entry name" value="RNA-binding domain, RBD"/>
    <property type="match status" value="2"/>
</dbReference>
<feature type="compositionally biased region" description="Basic and acidic residues" evidence="8">
    <location>
        <begin position="587"/>
        <end position="609"/>
    </location>
</feature>
<dbReference type="GO" id="GO:0005634">
    <property type="term" value="C:nucleus"/>
    <property type="evidence" value="ECO:0007669"/>
    <property type="project" value="UniProtKB-SubCell"/>
</dbReference>
<feature type="compositionally biased region" description="Low complexity" evidence="8">
    <location>
        <begin position="914"/>
        <end position="933"/>
    </location>
</feature>
<feature type="compositionally biased region" description="Polar residues" evidence="8">
    <location>
        <begin position="674"/>
        <end position="686"/>
    </location>
</feature>
<comment type="subcellular location">
    <subcellularLocation>
        <location evidence="1">Nucleus</location>
    </subcellularLocation>
</comment>
<protein>
    <recommendedName>
        <fullName evidence="9">RRM domain-containing protein</fullName>
    </recommendedName>
</protein>
<comment type="caution">
    <text evidence="10">The sequence shown here is derived from an EMBL/GenBank/DDBJ whole genome shotgun (WGS) entry which is preliminary data.</text>
</comment>
<evidence type="ECO:0000256" key="2">
    <source>
        <dbReference type="ARBA" id="ARBA00022664"/>
    </source>
</evidence>
<dbReference type="Proteomes" id="UP000663825">
    <property type="component" value="Unassembled WGS sequence"/>
</dbReference>
<dbReference type="PANTHER" id="PTHR17204">
    <property type="entry name" value="PRE-MRNA PROCESSING PROTEIN PRP39-RELATED"/>
    <property type="match status" value="1"/>
</dbReference>
<dbReference type="SMART" id="SM00360">
    <property type="entry name" value="RRM"/>
    <property type="match status" value="2"/>
</dbReference>
<feature type="region of interest" description="Disordered" evidence="8">
    <location>
        <begin position="565"/>
        <end position="690"/>
    </location>
</feature>
<dbReference type="Pfam" id="PF00076">
    <property type="entry name" value="RRM_1"/>
    <property type="match status" value="2"/>
</dbReference>
<keyword evidence="5" id="KW-0508">mRNA splicing</keyword>
<reference evidence="10" key="1">
    <citation type="submission" date="2021-02" db="EMBL/GenBank/DDBJ databases">
        <authorList>
            <person name="Nowell W R."/>
        </authorList>
    </citation>
    <scope>NUCLEOTIDE SEQUENCE</scope>
</reference>
<evidence type="ECO:0000256" key="4">
    <source>
        <dbReference type="ARBA" id="ARBA00022884"/>
    </source>
</evidence>
<dbReference type="Gene3D" id="3.30.70.330">
    <property type="match status" value="2"/>
</dbReference>
<keyword evidence="2" id="KW-0507">mRNA processing</keyword>
<evidence type="ECO:0000256" key="5">
    <source>
        <dbReference type="ARBA" id="ARBA00023187"/>
    </source>
</evidence>
<evidence type="ECO:0000256" key="3">
    <source>
        <dbReference type="ARBA" id="ARBA00022737"/>
    </source>
</evidence>
<keyword evidence="4 7" id="KW-0694">RNA-binding</keyword>
<dbReference type="InterPro" id="IPR008669">
    <property type="entry name" value="LSM_interact"/>
</dbReference>
<dbReference type="Pfam" id="PF05391">
    <property type="entry name" value="Lsm_interact"/>
    <property type="match status" value="1"/>
</dbReference>
<dbReference type="InterPro" id="IPR003107">
    <property type="entry name" value="HAT"/>
</dbReference>
<dbReference type="OrthoDB" id="6770331at2759"/>
<dbReference type="InterPro" id="IPR012677">
    <property type="entry name" value="Nucleotide-bd_a/b_plait_sf"/>
</dbReference>
<gene>
    <name evidence="10" type="ORF">TIS948_LOCUS21204</name>
</gene>
<feature type="compositionally biased region" description="Pro residues" evidence="8">
    <location>
        <begin position="660"/>
        <end position="672"/>
    </location>
</feature>
<feature type="domain" description="RRM" evidence="9">
    <location>
        <begin position="793"/>
        <end position="871"/>
    </location>
</feature>
<dbReference type="InterPro" id="IPR000504">
    <property type="entry name" value="RRM_dom"/>
</dbReference>
<dbReference type="InterPro" id="IPR008847">
    <property type="entry name" value="Suf"/>
</dbReference>
<evidence type="ECO:0000256" key="8">
    <source>
        <dbReference type="SAM" id="MobiDB-lite"/>
    </source>
</evidence>
<feature type="region of interest" description="Disordered" evidence="8">
    <location>
        <begin position="868"/>
        <end position="944"/>
    </location>
</feature>
<dbReference type="GO" id="GO:0006397">
    <property type="term" value="P:mRNA processing"/>
    <property type="evidence" value="ECO:0007669"/>
    <property type="project" value="UniProtKB-KW"/>
</dbReference>
<feature type="compositionally biased region" description="Low complexity" evidence="8">
    <location>
        <begin position="574"/>
        <end position="583"/>
    </location>
</feature>
<evidence type="ECO:0000313" key="11">
    <source>
        <dbReference type="Proteomes" id="UP000663825"/>
    </source>
</evidence>
<name>A0A817URH3_9BILA</name>
<keyword evidence="6" id="KW-0539">Nucleus</keyword>
<dbReference type="Pfam" id="PF05843">
    <property type="entry name" value="Suf"/>
    <property type="match status" value="1"/>
</dbReference>
<dbReference type="InterPro" id="IPR011990">
    <property type="entry name" value="TPR-like_helical_dom_sf"/>
</dbReference>
<dbReference type="GO" id="GO:0003723">
    <property type="term" value="F:RNA binding"/>
    <property type="evidence" value="ECO:0007669"/>
    <property type="project" value="UniProtKB-UniRule"/>
</dbReference>
<evidence type="ECO:0000256" key="1">
    <source>
        <dbReference type="ARBA" id="ARBA00004123"/>
    </source>
</evidence>
<dbReference type="GO" id="GO:0008380">
    <property type="term" value="P:RNA splicing"/>
    <property type="evidence" value="ECO:0007669"/>
    <property type="project" value="UniProtKB-KW"/>
</dbReference>
<dbReference type="AlphaFoldDB" id="A0A817URH3"/>
<feature type="compositionally biased region" description="Acidic residues" evidence="8">
    <location>
        <begin position="15"/>
        <end position="38"/>
    </location>
</feature>
<feature type="compositionally biased region" description="Polar residues" evidence="8">
    <location>
        <begin position="610"/>
        <end position="629"/>
    </location>
</feature>
<evidence type="ECO:0000313" key="10">
    <source>
        <dbReference type="EMBL" id="CAF3330114.1"/>
    </source>
</evidence>
<organism evidence="10 11">
    <name type="scientific">Rotaria socialis</name>
    <dbReference type="NCBI Taxonomy" id="392032"/>
    <lineage>
        <taxon>Eukaryota</taxon>
        <taxon>Metazoa</taxon>
        <taxon>Spiralia</taxon>
        <taxon>Gnathifera</taxon>
        <taxon>Rotifera</taxon>
        <taxon>Eurotatoria</taxon>
        <taxon>Bdelloidea</taxon>
        <taxon>Philodinida</taxon>
        <taxon>Philodinidae</taxon>
        <taxon>Rotaria</taxon>
    </lineage>
</organism>
<evidence type="ECO:0000256" key="7">
    <source>
        <dbReference type="PROSITE-ProRule" id="PRU00176"/>
    </source>
</evidence>
<accession>A0A817URH3</accession>
<feature type="region of interest" description="Disordered" evidence="8">
    <location>
        <begin position="1"/>
        <end position="41"/>
    </location>
</feature>
<dbReference type="SMART" id="SM00386">
    <property type="entry name" value="HAT"/>
    <property type="match status" value="8"/>
</dbReference>
<dbReference type="Pfam" id="PF16605">
    <property type="entry name" value="LSM_int_assoc"/>
    <property type="match status" value="1"/>
</dbReference>
<dbReference type="InterPro" id="IPR035979">
    <property type="entry name" value="RBD_domain_sf"/>
</dbReference>
<dbReference type="EMBL" id="CAJNXB010003647">
    <property type="protein sequence ID" value="CAF3330114.1"/>
    <property type="molecule type" value="Genomic_DNA"/>
</dbReference>
<dbReference type="PROSITE" id="PS50102">
    <property type="entry name" value="RRM"/>
    <property type="match status" value="2"/>
</dbReference>
<keyword evidence="3" id="KW-0677">Repeat</keyword>
<dbReference type="PANTHER" id="PTHR17204:SF25">
    <property type="entry name" value="RRM DOMAIN-CONTAINING PROTEIN"/>
    <property type="match status" value="1"/>
</dbReference>
<evidence type="ECO:0000256" key="6">
    <source>
        <dbReference type="ARBA" id="ARBA00023242"/>
    </source>
</evidence>
<feature type="domain" description="RRM" evidence="9">
    <location>
        <begin position="695"/>
        <end position="772"/>
    </location>
</feature>
<dbReference type="Gene3D" id="1.25.40.10">
    <property type="entry name" value="Tetratricopeptide repeat domain"/>
    <property type="match status" value="2"/>
</dbReference>
<sequence>MASDDEEMEISKDNMEDDSDDNDTDDDSTSEDSADEQIDDSKQEAELVVLRDAVKSSPYNYQAHIDYINLARQYTNLEHLRFARQTMSELFPLTEKLWLDWIHDETLLLVSNSEEKKEFVQLFERAINDYLSVMIWIEYVQYRIPYYISLNSMEELRNLFERGLSSCALHLTDGSLLWAAYIETEKAILEGILLNYQTNANNDLKEKIAQHVDYILTLYRRQLSIPLRGMDTVYYTDYNEFCQQYKEYLPTNYNEKYDLTLKDDLDRAIQRLKECEKFEQELEDTKRSVPTYRKYIESEKEPTRIQCLYERAIVDNCLDGDLWLSYLDFAEEYLTSTNILQSIFQRAVRNCPWVATLWIRYAEYMEFNKTIDHSELKKIYDRALNSDPTNFVSFVDLQLAYIQYRRRHYDQELLSNNNEQCELLKEEIRHICEYACDQYQELFSLSKDPNLFLKYNGKIELYWIHLETKSFNSIDHARQIWNGRILMNNSHNEMISNLWRIYYYMEIQYGDEKRARKVLYRALNHVQTMDYPLIICDILLEHEKKYGTIQQLKETNDKLKQIKSKIIPIEKPKRQQQQKPPNKNNKKQIDKDKQKEIKQKPAKISENKMDTTAPSLQANGNTTQQQQHLSPRKRKLSPEETQSVKKKPQASTIDSEGFKIPPPPPPPPPLPPTLQHSSSILSSVGRSESDSDHLNTVFVANLPFEVEDDAIRKALSSAGEIKEIRIVKHEWSGKSKGFGYVDFVTSEGARQALKLDHTKINDRPMYVSVYDPNRAISNDLTKKLKYATSLEQNKLFVSNLAFSTTKEQIESLFAENGFKARDARLVTHKSGKSKGLAYIEFDDAKEASNAVLKVDGAEIDGHRISVAISNPPKRKEQITSAAPRAASLGEAPKSSGPRGRGHSQISLVPRKVTRTSNTPDNPTTSTTTSTMSNDDFRKMLLNNK</sequence>
<evidence type="ECO:0000259" key="9">
    <source>
        <dbReference type="PROSITE" id="PS50102"/>
    </source>
</evidence>